<evidence type="ECO:0000313" key="2">
    <source>
        <dbReference type="Proteomes" id="UP001055811"/>
    </source>
</evidence>
<name>A0ACB9H5T8_CICIN</name>
<dbReference type="Proteomes" id="UP001055811">
    <property type="component" value="Linkage Group LG01"/>
</dbReference>
<comment type="caution">
    <text evidence="1">The sequence shown here is derived from an EMBL/GenBank/DDBJ whole genome shotgun (WGS) entry which is preliminary data.</text>
</comment>
<organism evidence="1 2">
    <name type="scientific">Cichorium intybus</name>
    <name type="common">Chicory</name>
    <dbReference type="NCBI Taxonomy" id="13427"/>
    <lineage>
        <taxon>Eukaryota</taxon>
        <taxon>Viridiplantae</taxon>
        <taxon>Streptophyta</taxon>
        <taxon>Embryophyta</taxon>
        <taxon>Tracheophyta</taxon>
        <taxon>Spermatophyta</taxon>
        <taxon>Magnoliopsida</taxon>
        <taxon>eudicotyledons</taxon>
        <taxon>Gunneridae</taxon>
        <taxon>Pentapetalae</taxon>
        <taxon>asterids</taxon>
        <taxon>campanulids</taxon>
        <taxon>Asterales</taxon>
        <taxon>Asteraceae</taxon>
        <taxon>Cichorioideae</taxon>
        <taxon>Cichorieae</taxon>
        <taxon>Cichoriinae</taxon>
        <taxon>Cichorium</taxon>
    </lineage>
</organism>
<keyword evidence="2" id="KW-1185">Reference proteome</keyword>
<gene>
    <name evidence="1" type="ORF">L2E82_04923</name>
</gene>
<evidence type="ECO:0000313" key="1">
    <source>
        <dbReference type="EMBL" id="KAI3791229.1"/>
    </source>
</evidence>
<reference evidence="2" key="1">
    <citation type="journal article" date="2022" name="Mol. Ecol. Resour.">
        <title>The genomes of chicory, endive, great burdock and yacon provide insights into Asteraceae palaeo-polyploidization history and plant inulin production.</title>
        <authorList>
            <person name="Fan W."/>
            <person name="Wang S."/>
            <person name="Wang H."/>
            <person name="Wang A."/>
            <person name="Jiang F."/>
            <person name="Liu H."/>
            <person name="Zhao H."/>
            <person name="Xu D."/>
            <person name="Zhang Y."/>
        </authorList>
    </citation>
    <scope>NUCLEOTIDE SEQUENCE [LARGE SCALE GENOMIC DNA]</scope>
    <source>
        <strain evidence="2">cv. Punajuju</strain>
    </source>
</reference>
<protein>
    <submittedName>
        <fullName evidence="1">Uncharacterized protein</fullName>
    </submittedName>
</protein>
<reference evidence="1 2" key="2">
    <citation type="journal article" date="2022" name="Mol. Ecol. Resour.">
        <title>The genomes of chicory, endive, great burdock and yacon provide insights into Asteraceae paleo-polyploidization history and plant inulin production.</title>
        <authorList>
            <person name="Fan W."/>
            <person name="Wang S."/>
            <person name="Wang H."/>
            <person name="Wang A."/>
            <person name="Jiang F."/>
            <person name="Liu H."/>
            <person name="Zhao H."/>
            <person name="Xu D."/>
            <person name="Zhang Y."/>
        </authorList>
    </citation>
    <scope>NUCLEOTIDE SEQUENCE [LARGE SCALE GENOMIC DNA]</scope>
    <source>
        <strain evidence="2">cv. Punajuju</strain>
        <tissue evidence="1">Leaves</tissue>
    </source>
</reference>
<dbReference type="EMBL" id="CM042009">
    <property type="protein sequence ID" value="KAI3791229.1"/>
    <property type="molecule type" value="Genomic_DNA"/>
</dbReference>
<proteinExistence type="predicted"/>
<accession>A0ACB9H5T8</accession>
<sequence length="473" mass="53563">MVRSMTSRASLPIHFWGYALETAAHILNLVPTKKVAKTPHEMWTGKVPSLAHIKVWGCEAFVRRETHDKLAERSEKCIFIGYPKQSFGYLFYRPSEDVVFVARRGVFRERELIFKEDSGSTIDLEEIQESPDDATLGETSNQQEEEVPVGPTGISLPLRRSSRVSMPPEFYGFHITTDGDTFVSDRTLINLDEPANYREAVAGPESAKWKEAMDSEIKSMYDNQVWNLVDNVPGRNTVGCKWNFKKKTDIDGKVHTFKARLVAKGFTQTPGIDYDDTFSPVAKIKSIRIMLAIAAFYDYEIWQMDVKTAFLNGKLTEDVYMNQPEGFVDAKYPNKVCKLEKSIYGLKQASRSWNLCFHEKVKEFGFSRSEDESCVYVKASGSIVTFLVLYVDDILLMGNDVPTLQDVKSWLGKCFAMKDLGKAAYILGIRILRDRKKRLIGLSQSTCNTTLLSIDFDLLELVSSCGEGPPVYN</sequence>